<keyword evidence="1" id="KW-1133">Transmembrane helix</keyword>
<keyword evidence="1" id="KW-0812">Transmembrane</keyword>
<name>A0ABS8GQB5_9FLAO</name>
<feature type="transmembrane region" description="Helical" evidence="1">
    <location>
        <begin position="12"/>
        <end position="35"/>
    </location>
</feature>
<feature type="transmembrane region" description="Helical" evidence="1">
    <location>
        <begin position="111"/>
        <end position="132"/>
    </location>
</feature>
<dbReference type="Proteomes" id="UP001197770">
    <property type="component" value="Unassembled WGS sequence"/>
</dbReference>
<evidence type="ECO:0000313" key="3">
    <source>
        <dbReference type="Proteomes" id="UP001197770"/>
    </source>
</evidence>
<reference evidence="2 3" key="1">
    <citation type="submission" date="2021-11" db="EMBL/GenBank/DDBJ databases">
        <title>Seasonal and diel survey of microbial diversity of the Tyrrhenian coast.</title>
        <authorList>
            <person name="Gattoni G."/>
            <person name="Corral P."/>
        </authorList>
    </citation>
    <scope>NUCLEOTIDE SEQUENCE [LARGE SCALE GENOMIC DNA]</scope>
    <source>
        <strain evidence="2 3">Mr9</strain>
    </source>
</reference>
<dbReference type="RefSeq" id="WP_228228982.1">
    <property type="nucleotide sequence ID" value="NZ_JAJGMW010000003.1"/>
</dbReference>
<evidence type="ECO:0000313" key="2">
    <source>
        <dbReference type="EMBL" id="MCC4211885.1"/>
    </source>
</evidence>
<keyword evidence="1" id="KW-0472">Membrane</keyword>
<keyword evidence="3" id="KW-1185">Reference proteome</keyword>
<dbReference type="EMBL" id="JAJGMW010000003">
    <property type="protein sequence ID" value="MCC4211885.1"/>
    <property type="molecule type" value="Genomic_DNA"/>
</dbReference>
<proteinExistence type="predicted"/>
<evidence type="ECO:0008006" key="4">
    <source>
        <dbReference type="Google" id="ProtNLM"/>
    </source>
</evidence>
<protein>
    <recommendedName>
        <fullName evidence="4">DUF5673 domain-containing protein</fullName>
    </recommendedName>
</protein>
<feature type="transmembrane region" description="Helical" evidence="1">
    <location>
        <begin position="47"/>
        <end position="66"/>
    </location>
</feature>
<organism evidence="2 3">
    <name type="scientific">Leeuwenhoekiella parthenopeia</name>
    <dbReference type="NCBI Taxonomy" id="2890320"/>
    <lineage>
        <taxon>Bacteria</taxon>
        <taxon>Pseudomonadati</taxon>
        <taxon>Bacteroidota</taxon>
        <taxon>Flavobacteriia</taxon>
        <taxon>Flavobacteriales</taxon>
        <taxon>Flavobacteriaceae</taxon>
        <taxon>Leeuwenhoekiella</taxon>
    </lineage>
</organism>
<feature type="transmembrane region" description="Helical" evidence="1">
    <location>
        <begin position="87"/>
        <end position="105"/>
    </location>
</feature>
<sequence length="214" mass="25335">MIQFRKLHSVINFLVALFTLVIFISISFLLAIGIGEAISFLLANFQYFILLFLGLIILALNLKFYFSFKDLSLKPKENFIDFQSKNIITLVLIGLFILVYFFIEWDIRSEIPFSNISLGYFFSFWITTYFAWKVWIINSVYNTIPNLIKKFGIKADENLSEIQNNYPLKEFKIIIYKKERWYIPLNMNFNSNIESRAYDYLLNYNSKNALGVTY</sequence>
<gene>
    <name evidence="2" type="ORF">LLW17_04065</name>
</gene>
<comment type="caution">
    <text evidence="2">The sequence shown here is derived from an EMBL/GenBank/DDBJ whole genome shotgun (WGS) entry which is preliminary data.</text>
</comment>
<evidence type="ECO:0000256" key="1">
    <source>
        <dbReference type="SAM" id="Phobius"/>
    </source>
</evidence>
<accession>A0ABS8GQB5</accession>